<keyword evidence="7" id="KW-0067">ATP-binding</keyword>
<dbReference type="GO" id="GO:0002189">
    <property type="term" value="C:ribose phosphate diphosphokinase complex"/>
    <property type="evidence" value="ECO:0007669"/>
    <property type="project" value="TreeGrafter"/>
</dbReference>
<dbReference type="FunFam" id="3.40.50.2020:FF:000007">
    <property type="entry name" value="Ribose-phosphate pyrophosphokinase"/>
    <property type="match status" value="1"/>
</dbReference>
<dbReference type="GO" id="GO:0004749">
    <property type="term" value="F:ribose phosphate diphosphokinase activity"/>
    <property type="evidence" value="ECO:0007669"/>
    <property type="project" value="UniProtKB-EC"/>
</dbReference>
<feature type="domain" description="Ribose-phosphate pyrophosphokinase N-terminal" evidence="10">
    <location>
        <begin position="7"/>
        <end position="126"/>
    </location>
</feature>
<dbReference type="Gene3D" id="3.40.50.2020">
    <property type="match status" value="2"/>
</dbReference>
<dbReference type="SUPFAM" id="SSF53271">
    <property type="entry name" value="PRTase-like"/>
    <property type="match status" value="2"/>
</dbReference>
<evidence type="ECO:0000256" key="3">
    <source>
        <dbReference type="ARBA" id="ARBA00022723"/>
    </source>
</evidence>
<reference evidence="11 12" key="1">
    <citation type="journal article" date="2016" name="Nat. Commun.">
        <title>Thousands of microbial genomes shed light on interconnected biogeochemical processes in an aquifer system.</title>
        <authorList>
            <person name="Anantharaman K."/>
            <person name="Brown C.T."/>
            <person name="Hug L.A."/>
            <person name="Sharon I."/>
            <person name="Castelle C.J."/>
            <person name="Probst A.J."/>
            <person name="Thomas B.C."/>
            <person name="Singh A."/>
            <person name="Wilkins M.J."/>
            <person name="Karaoz U."/>
            <person name="Brodie E.L."/>
            <person name="Williams K.H."/>
            <person name="Hubbard S.S."/>
            <person name="Banfield J.F."/>
        </authorList>
    </citation>
    <scope>NUCLEOTIDE SEQUENCE [LARGE SCALE GENOMIC DNA]</scope>
</reference>
<evidence type="ECO:0000256" key="8">
    <source>
        <dbReference type="ARBA" id="ARBA00022842"/>
    </source>
</evidence>
<dbReference type="PANTHER" id="PTHR10210">
    <property type="entry name" value="RIBOSE-PHOSPHATE DIPHOSPHOKINASE FAMILY MEMBER"/>
    <property type="match status" value="1"/>
</dbReference>
<keyword evidence="2" id="KW-0808">Transferase</keyword>
<dbReference type="InterPro" id="IPR000836">
    <property type="entry name" value="PRTase_dom"/>
</dbReference>
<dbReference type="Proteomes" id="UP000178885">
    <property type="component" value="Unassembled WGS sequence"/>
</dbReference>
<protein>
    <recommendedName>
        <fullName evidence="1">ribose-phosphate diphosphokinase</fullName>
        <ecNumber evidence="1">2.7.6.1</ecNumber>
    </recommendedName>
</protein>
<accession>A0A1F6TL32</accession>
<dbReference type="InterPro" id="IPR005946">
    <property type="entry name" value="Rib-P_diPkinase"/>
</dbReference>
<organism evidence="11 12">
    <name type="scientific">Candidatus Muproteobacteria bacterium RBG_16_65_34</name>
    <dbReference type="NCBI Taxonomy" id="1817760"/>
    <lineage>
        <taxon>Bacteria</taxon>
        <taxon>Pseudomonadati</taxon>
        <taxon>Pseudomonadota</taxon>
        <taxon>Candidatus Muproteobacteria</taxon>
    </lineage>
</organism>
<gene>
    <name evidence="11" type="ORF">A2151_07620</name>
</gene>
<dbReference type="SMART" id="SM01400">
    <property type="entry name" value="Pribosyltran_N"/>
    <property type="match status" value="1"/>
</dbReference>
<dbReference type="GO" id="GO:0005524">
    <property type="term" value="F:ATP binding"/>
    <property type="evidence" value="ECO:0007669"/>
    <property type="project" value="UniProtKB-KW"/>
</dbReference>
<dbReference type="GO" id="GO:0000287">
    <property type="term" value="F:magnesium ion binding"/>
    <property type="evidence" value="ECO:0007669"/>
    <property type="project" value="InterPro"/>
</dbReference>
<evidence type="ECO:0000256" key="9">
    <source>
        <dbReference type="ARBA" id="ARBA00049535"/>
    </source>
</evidence>
<dbReference type="Pfam" id="PF14572">
    <property type="entry name" value="Pribosyl_synth"/>
    <property type="match status" value="1"/>
</dbReference>
<evidence type="ECO:0000259" key="10">
    <source>
        <dbReference type="Pfam" id="PF13793"/>
    </source>
</evidence>
<dbReference type="Pfam" id="PF13793">
    <property type="entry name" value="Pribosyltran_N"/>
    <property type="match status" value="1"/>
</dbReference>
<evidence type="ECO:0000313" key="11">
    <source>
        <dbReference type="EMBL" id="OGI45850.1"/>
    </source>
</evidence>
<dbReference type="NCBIfam" id="TIGR01251">
    <property type="entry name" value="ribP_PPkin"/>
    <property type="match status" value="1"/>
</dbReference>
<evidence type="ECO:0000256" key="2">
    <source>
        <dbReference type="ARBA" id="ARBA00022679"/>
    </source>
</evidence>
<dbReference type="GO" id="GO:0006015">
    <property type="term" value="P:5-phosphoribose 1-diphosphate biosynthetic process"/>
    <property type="evidence" value="ECO:0007669"/>
    <property type="project" value="TreeGrafter"/>
</dbReference>
<dbReference type="EC" id="2.7.6.1" evidence="1"/>
<keyword evidence="4" id="KW-0545">Nucleotide biosynthesis</keyword>
<keyword evidence="3" id="KW-0479">Metal-binding</keyword>
<evidence type="ECO:0000313" key="12">
    <source>
        <dbReference type="Proteomes" id="UP000178885"/>
    </source>
</evidence>
<evidence type="ECO:0000256" key="1">
    <source>
        <dbReference type="ARBA" id="ARBA00013247"/>
    </source>
</evidence>
<dbReference type="GO" id="GO:0006164">
    <property type="term" value="P:purine nucleotide biosynthetic process"/>
    <property type="evidence" value="ECO:0007669"/>
    <property type="project" value="TreeGrafter"/>
</dbReference>
<comment type="catalytic activity">
    <reaction evidence="9">
        <text>D-ribose 5-phosphate + ATP = 5-phospho-alpha-D-ribose 1-diphosphate + AMP + H(+)</text>
        <dbReference type="Rhea" id="RHEA:15609"/>
        <dbReference type="ChEBI" id="CHEBI:15378"/>
        <dbReference type="ChEBI" id="CHEBI:30616"/>
        <dbReference type="ChEBI" id="CHEBI:58017"/>
        <dbReference type="ChEBI" id="CHEBI:78346"/>
        <dbReference type="ChEBI" id="CHEBI:456215"/>
        <dbReference type="EC" id="2.7.6.1"/>
    </reaction>
</comment>
<evidence type="ECO:0000256" key="7">
    <source>
        <dbReference type="ARBA" id="ARBA00022840"/>
    </source>
</evidence>
<proteinExistence type="predicted"/>
<sequence>MDREPLTLFALNASRAFGEAVAARLGVALGAHEEREFEDGEHKIRPLENVRGKDVYAIQSLYADAAQSVNDKLIRLLVFLGALRDADAAHVTAIVPYLAYARKDARTQPRDPVTTRYIAQLFEAVGADRVVTLDVHNLAAFQNAFRCRTDHLEATGLFARHFAAALATDKNVAVVSPDPGGVKRAERLRQALERALKRDIASAFMQKTRAKGEMRAGKLVGDVAGCGVIVIDDLISTGGTLRSAAEACRAHGATRVYCAATHGLFTGNANQALAAEAIASVAVTDTVPPFRLDPALAAKKLTVLSTAELFAQAIQRIHSGGSIVELLEA</sequence>
<keyword evidence="6 11" id="KW-0418">Kinase</keyword>
<dbReference type="InterPro" id="IPR029057">
    <property type="entry name" value="PRTase-like"/>
</dbReference>
<dbReference type="CDD" id="cd06223">
    <property type="entry name" value="PRTases_typeI"/>
    <property type="match status" value="1"/>
</dbReference>
<keyword evidence="5" id="KW-0547">Nucleotide-binding</keyword>
<name>A0A1F6TL32_9PROT</name>
<dbReference type="STRING" id="1817760.A2151_07620"/>
<dbReference type="PANTHER" id="PTHR10210:SF32">
    <property type="entry name" value="RIBOSE-PHOSPHATE PYROPHOSPHOKINASE 2"/>
    <property type="match status" value="1"/>
</dbReference>
<dbReference type="GO" id="GO:0016301">
    <property type="term" value="F:kinase activity"/>
    <property type="evidence" value="ECO:0007669"/>
    <property type="project" value="UniProtKB-KW"/>
</dbReference>
<evidence type="ECO:0000256" key="4">
    <source>
        <dbReference type="ARBA" id="ARBA00022727"/>
    </source>
</evidence>
<keyword evidence="8" id="KW-0460">Magnesium</keyword>
<dbReference type="GO" id="GO:0005737">
    <property type="term" value="C:cytoplasm"/>
    <property type="evidence" value="ECO:0007669"/>
    <property type="project" value="TreeGrafter"/>
</dbReference>
<evidence type="ECO:0000256" key="5">
    <source>
        <dbReference type="ARBA" id="ARBA00022741"/>
    </source>
</evidence>
<dbReference type="AlphaFoldDB" id="A0A1F6TL32"/>
<dbReference type="InterPro" id="IPR029099">
    <property type="entry name" value="Pribosyltran_N"/>
</dbReference>
<dbReference type="EMBL" id="MFSU01000094">
    <property type="protein sequence ID" value="OGI45850.1"/>
    <property type="molecule type" value="Genomic_DNA"/>
</dbReference>
<comment type="caution">
    <text evidence="11">The sequence shown here is derived from an EMBL/GenBank/DDBJ whole genome shotgun (WGS) entry which is preliminary data.</text>
</comment>
<evidence type="ECO:0000256" key="6">
    <source>
        <dbReference type="ARBA" id="ARBA00022777"/>
    </source>
</evidence>